<evidence type="ECO:0000313" key="3">
    <source>
        <dbReference type="Proteomes" id="UP000290545"/>
    </source>
</evidence>
<evidence type="ECO:0000256" key="1">
    <source>
        <dbReference type="SAM" id="SignalP"/>
    </source>
</evidence>
<gene>
    <name evidence="2" type="ORF">ESB13_16025</name>
</gene>
<feature type="chain" id="PRO_5020239384" description="Lipocalin-like domain-containing protein" evidence="1">
    <location>
        <begin position="28"/>
        <end position="321"/>
    </location>
</feature>
<comment type="caution">
    <text evidence="2">The sequence shown here is derived from an EMBL/GenBank/DDBJ whole genome shotgun (WGS) entry which is preliminary data.</text>
</comment>
<dbReference type="AlphaFoldDB" id="A0A4Q1D6R8"/>
<dbReference type="RefSeq" id="WP_129004645.1">
    <property type="nucleotide sequence ID" value="NZ_SDHZ01000002.1"/>
</dbReference>
<feature type="signal peptide" evidence="1">
    <location>
        <begin position="1"/>
        <end position="27"/>
    </location>
</feature>
<evidence type="ECO:0008006" key="4">
    <source>
        <dbReference type="Google" id="ProtNLM"/>
    </source>
</evidence>
<accession>A0A4Q1D6R8</accession>
<organism evidence="2 3">
    <name type="scientific">Filimonas effusa</name>
    <dbReference type="NCBI Taxonomy" id="2508721"/>
    <lineage>
        <taxon>Bacteria</taxon>
        <taxon>Pseudomonadati</taxon>
        <taxon>Bacteroidota</taxon>
        <taxon>Chitinophagia</taxon>
        <taxon>Chitinophagales</taxon>
        <taxon>Chitinophagaceae</taxon>
        <taxon>Filimonas</taxon>
    </lineage>
</organism>
<name>A0A4Q1D6R8_9BACT</name>
<dbReference type="Proteomes" id="UP000290545">
    <property type="component" value="Unassembled WGS sequence"/>
</dbReference>
<evidence type="ECO:0000313" key="2">
    <source>
        <dbReference type="EMBL" id="RXK83593.1"/>
    </source>
</evidence>
<keyword evidence="3" id="KW-1185">Reference proteome</keyword>
<dbReference type="EMBL" id="SDHZ01000002">
    <property type="protein sequence ID" value="RXK83593.1"/>
    <property type="molecule type" value="Genomic_DNA"/>
</dbReference>
<proteinExistence type="predicted"/>
<sequence length="321" mass="36149">MDKAIRIGFILLILTAFASLCSPGVNAQLITGKWYGKTDITRAAGHHLSSTEEKGDILQITGVDSNSLAGISYHYYWFRGNFYYSSAIVACTYDAKASEWIIKEVAVRDNHLFSAHYSCLRTYRLKLVTYNKKDSLTGSWTANSFDNCGAGVGRFARTKPVSKEKNHMDSIEAILRHNDVSVSREEIEKFSSKAVSQEDVMVDASLLKMLSRKRTQIQQISLLSPDVKVEIWDNNVIDGDNISLYFNKELIVNRKRLTAQPITVNIRAIPGKDNELIMYANNLGDIPPNTAMMRIYANGKEYDVFMSSDEQTNAMVKFVLQ</sequence>
<keyword evidence="1" id="KW-0732">Signal</keyword>
<protein>
    <recommendedName>
        <fullName evidence="4">Lipocalin-like domain-containing protein</fullName>
    </recommendedName>
</protein>
<dbReference type="OrthoDB" id="639821at2"/>
<reference evidence="2 3" key="1">
    <citation type="submission" date="2019-01" db="EMBL/GenBank/DDBJ databases">
        <title>Filimonas sp. strain TTM-71.</title>
        <authorList>
            <person name="Chen W.-M."/>
        </authorList>
    </citation>
    <scope>NUCLEOTIDE SEQUENCE [LARGE SCALE GENOMIC DNA]</scope>
    <source>
        <strain evidence="2 3">TTM-71</strain>
    </source>
</reference>